<evidence type="ECO:0000313" key="2">
    <source>
        <dbReference type="Proteomes" id="UP000438429"/>
    </source>
</evidence>
<accession>A0A6A4S367</accession>
<reference evidence="1 2" key="1">
    <citation type="submission" date="2019-06" db="EMBL/GenBank/DDBJ databases">
        <title>Draft genomes of female and male turbot (Scophthalmus maximus).</title>
        <authorList>
            <person name="Xu H."/>
            <person name="Xu X.-W."/>
            <person name="Shao C."/>
            <person name="Chen S."/>
        </authorList>
    </citation>
    <scope>NUCLEOTIDE SEQUENCE [LARGE SCALE GENOMIC DNA]</scope>
    <source>
        <strain evidence="1">Ysfricsl-2016a</strain>
        <tissue evidence="1">Blood</tissue>
    </source>
</reference>
<name>A0A6A4S367_SCOMX</name>
<comment type="caution">
    <text evidence="1">The sequence shown here is derived from an EMBL/GenBank/DDBJ whole genome shotgun (WGS) entry which is preliminary data.</text>
</comment>
<evidence type="ECO:0000313" key="1">
    <source>
        <dbReference type="EMBL" id="KAF0027457.1"/>
    </source>
</evidence>
<organism evidence="1 2">
    <name type="scientific">Scophthalmus maximus</name>
    <name type="common">Turbot</name>
    <name type="synonym">Psetta maxima</name>
    <dbReference type="NCBI Taxonomy" id="52904"/>
    <lineage>
        <taxon>Eukaryota</taxon>
        <taxon>Metazoa</taxon>
        <taxon>Chordata</taxon>
        <taxon>Craniata</taxon>
        <taxon>Vertebrata</taxon>
        <taxon>Euteleostomi</taxon>
        <taxon>Actinopterygii</taxon>
        <taxon>Neopterygii</taxon>
        <taxon>Teleostei</taxon>
        <taxon>Neoteleostei</taxon>
        <taxon>Acanthomorphata</taxon>
        <taxon>Carangaria</taxon>
        <taxon>Pleuronectiformes</taxon>
        <taxon>Pleuronectoidei</taxon>
        <taxon>Scophthalmidae</taxon>
        <taxon>Scophthalmus</taxon>
    </lineage>
</organism>
<dbReference type="Proteomes" id="UP000438429">
    <property type="component" value="Unassembled WGS sequence"/>
</dbReference>
<gene>
    <name evidence="1" type="ORF">F2P81_020198</name>
</gene>
<dbReference type="AlphaFoldDB" id="A0A6A4S367"/>
<sequence>MRTHNKCLRTAAYTHQGSQRYSPRLAELVWPRDRLASSRVCAVLVPPSSRSHLSVVPVVSVLTAKSKCIVGSVVYGD</sequence>
<proteinExistence type="predicted"/>
<protein>
    <submittedName>
        <fullName evidence="1">Uncharacterized protein</fullName>
    </submittedName>
</protein>
<dbReference type="EMBL" id="VEVO01000018">
    <property type="protein sequence ID" value="KAF0027457.1"/>
    <property type="molecule type" value="Genomic_DNA"/>
</dbReference>